<dbReference type="Proteomes" id="UP001597046">
    <property type="component" value="Unassembled WGS sequence"/>
</dbReference>
<feature type="compositionally biased region" description="Basic and acidic residues" evidence="1">
    <location>
        <begin position="67"/>
        <end position="78"/>
    </location>
</feature>
<reference evidence="3" key="1">
    <citation type="journal article" date="2019" name="Int. J. Syst. Evol. Microbiol.">
        <title>The Global Catalogue of Microorganisms (GCM) 10K type strain sequencing project: providing services to taxonomists for standard genome sequencing and annotation.</title>
        <authorList>
            <consortium name="The Broad Institute Genomics Platform"/>
            <consortium name="The Broad Institute Genome Sequencing Center for Infectious Disease"/>
            <person name="Wu L."/>
            <person name="Ma J."/>
        </authorList>
    </citation>
    <scope>NUCLEOTIDE SEQUENCE [LARGE SCALE GENOMIC DNA]</scope>
    <source>
        <strain evidence="3">CCUG 57508</strain>
    </source>
</reference>
<accession>A0ABW3N111</accession>
<evidence type="ECO:0000313" key="2">
    <source>
        <dbReference type="EMBL" id="MFD1055370.1"/>
    </source>
</evidence>
<dbReference type="RefSeq" id="WP_386053362.1">
    <property type="nucleotide sequence ID" value="NZ_JBHTKH010000008.1"/>
</dbReference>
<keyword evidence="3" id="KW-1185">Reference proteome</keyword>
<protein>
    <recommendedName>
        <fullName evidence="4">Thioredoxin</fullName>
    </recommendedName>
</protein>
<dbReference type="EMBL" id="JBHTKH010000008">
    <property type="protein sequence ID" value="MFD1055370.1"/>
    <property type="molecule type" value="Genomic_DNA"/>
</dbReference>
<evidence type="ECO:0008006" key="4">
    <source>
        <dbReference type="Google" id="ProtNLM"/>
    </source>
</evidence>
<sequence length="86" mass="9928">MATKAELEQALSELNTDAAVFEVADEVDVPPAHPRLREIPSAVLYDGPRLVVWCQENGMRPTWWEIESERRRRQETRANGRGGRRR</sequence>
<evidence type="ECO:0000313" key="3">
    <source>
        <dbReference type="Proteomes" id="UP001597046"/>
    </source>
</evidence>
<name>A0ABW3N111_9MICO</name>
<evidence type="ECO:0000256" key="1">
    <source>
        <dbReference type="SAM" id="MobiDB-lite"/>
    </source>
</evidence>
<proteinExistence type="predicted"/>
<gene>
    <name evidence="2" type="ORF">ACFQ2V_13725</name>
</gene>
<organism evidence="2 3">
    <name type="scientific">Terrabacter terrigena</name>
    <dbReference type="NCBI Taxonomy" id="574718"/>
    <lineage>
        <taxon>Bacteria</taxon>
        <taxon>Bacillati</taxon>
        <taxon>Actinomycetota</taxon>
        <taxon>Actinomycetes</taxon>
        <taxon>Micrococcales</taxon>
        <taxon>Intrasporangiaceae</taxon>
        <taxon>Terrabacter</taxon>
    </lineage>
</organism>
<comment type="caution">
    <text evidence="2">The sequence shown here is derived from an EMBL/GenBank/DDBJ whole genome shotgun (WGS) entry which is preliminary data.</text>
</comment>
<feature type="region of interest" description="Disordered" evidence="1">
    <location>
        <begin position="67"/>
        <end position="86"/>
    </location>
</feature>